<dbReference type="Ensembl" id="ENSLLET00000010168.1">
    <property type="protein sequence ID" value="ENSLLEP00000009789.1"/>
    <property type="gene ID" value="ENSLLEG00000006243.1"/>
</dbReference>
<name>A0A8C5M5J9_9ANUR</name>
<organism evidence="3 4">
    <name type="scientific">Leptobrachium leishanense</name>
    <name type="common">Leishan spiny toad</name>
    <dbReference type="NCBI Taxonomy" id="445787"/>
    <lineage>
        <taxon>Eukaryota</taxon>
        <taxon>Metazoa</taxon>
        <taxon>Chordata</taxon>
        <taxon>Craniata</taxon>
        <taxon>Vertebrata</taxon>
        <taxon>Euteleostomi</taxon>
        <taxon>Amphibia</taxon>
        <taxon>Batrachia</taxon>
        <taxon>Anura</taxon>
        <taxon>Pelobatoidea</taxon>
        <taxon>Megophryidae</taxon>
        <taxon>Leptobrachium</taxon>
    </lineage>
</organism>
<dbReference type="InterPro" id="IPR031259">
    <property type="entry name" value="ILBP"/>
</dbReference>
<dbReference type="Gene3D" id="2.40.128.20">
    <property type="match status" value="1"/>
</dbReference>
<reference evidence="3" key="1">
    <citation type="submission" date="2025-08" db="UniProtKB">
        <authorList>
            <consortium name="Ensembl"/>
        </authorList>
    </citation>
    <scope>IDENTIFICATION</scope>
</reference>
<sequence length="116" mass="12731">MNGKFELESQENFETFMKAIGLHEDLVEVAKDIKSTNEIEQNGNHVIFTITIGPKVIRNEFNVGEEAELETLTGDRVKSVVQLEGNKLIMNLKGIHGVAEVNGDTLTNGSTGTGWT</sequence>
<keyword evidence="4" id="KW-1185">Reference proteome</keyword>
<dbReference type="GeneTree" id="ENSGT00940000155135"/>
<dbReference type="InterPro" id="IPR012674">
    <property type="entry name" value="Calycin"/>
</dbReference>
<dbReference type="AlphaFoldDB" id="A0A8C5M5J9"/>
<feature type="domain" description="Cytosolic fatty-acid binding proteins" evidence="2">
    <location>
        <begin position="3"/>
        <end position="20"/>
    </location>
</feature>
<comment type="similarity">
    <text evidence="1">Belongs to the calycin superfamily. Fatty-acid binding protein (FABP) family.</text>
</comment>
<dbReference type="PRINTS" id="PR00178">
    <property type="entry name" value="FATTYACIDBP"/>
</dbReference>
<evidence type="ECO:0000259" key="2">
    <source>
        <dbReference type="PROSITE" id="PS00214"/>
    </source>
</evidence>
<dbReference type="Pfam" id="PF14651">
    <property type="entry name" value="Lipocalin_7"/>
    <property type="match status" value="1"/>
</dbReference>
<proteinExistence type="inferred from homology"/>
<dbReference type="OrthoDB" id="9971011at2759"/>
<dbReference type="Proteomes" id="UP000694569">
    <property type="component" value="Unplaced"/>
</dbReference>
<protein>
    <recommendedName>
        <fullName evidence="2">Cytosolic fatty-acid binding proteins domain-containing protein</fullName>
    </recommendedName>
</protein>
<dbReference type="SUPFAM" id="SSF50814">
    <property type="entry name" value="Lipocalins"/>
    <property type="match status" value="1"/>
</dbReference>
<reference evidence="3" key="2">
    <citation type="submission" date="2025-09" db="UniProtKB">
        <authorList>
            <consortium name="Ensembl"/>
        </authorList>
    </citation>
    <scope>IDENTIFICATION</scope>
</reference>
<dbReference type="PROSITE" id="PS00214">
    <property type="entry name" value="FABP"/>
    <property type="match status" value="1"/>
</dbReference>
<dbReference type="GO" id="GO:0008289">
    <property type="term" value="F:lipid binding"/>
    <property type="evidence" value="ECO:0007669"/>
    <property type="project" value="InterPro"/>
</dbReference>
<evidence type="ECO:0000313" key="4">
    <source>
        <dbReference type="Proteomes" id="UP000694569"/>
    </source>
</evidence>
<dbReference type="InterPro" id="IPR000463">
    <property type="entry name" value="Fatty_acid-bd"/>
</dbReference>
<accession>A0A8C5M5J9</accession>
<evidence type="ECO:0000313" key="3">
    <source>
        <dbReference type="Ensembl" id="ENSLLEP00000009789.1"/>
    </source>
</evidence>
<dbReference type="PANTHER" id="PTHR11955">
    <property type="entry name" value="FATTY ACID BINDING PROTEIN"/>
    <property type="match status" value="1"/>
</dbReference>
<evidence type="ECO:0000256" key="1">
    <source>
        <dbReference type="ARBA" id="ARBA00008390"/>
    </source>
</evidence>